<keyword evidence="3" id="KW-1185">Reference proteome</keyword>
<name>A0AAE3KEY4_9PSEU</name>
<reference evidence="2" key="1">
    <citation type="submission" date="2022-06" db="EMBL/GenBank/DDBJ databases">
        <title>Genomic Encyclopedia of Archaeal and Bacterial Type Strains, Phase II (KMG-II): from individual species to whole genera.</title>
        <authorList>
            <person name="Goeker M."/>
        </authorList>
    </citation>
    <scope>NUCLEOTIDE SEQUENCE</scope>
    <source>
        <strain evidence="2">DSM 43935</strain>
    </source>
</reference>
<evidence type="ECO:0000256" key="1">
    <source>
        <dbReference type="SAM" id="MobiDB-lite"/>
    </source>
</evidence>
<dbReference type="Proteomes" id="UP001206128">
    <property type="component" value="Unassembled WGS sequence"/>
</dbReference>
<evidence type="ECO:0000313" key="2">
    <source>
        <dbReference type="EMBL" id="MCP2165801.1"/>
    </source>
</evidence>
<comment type="caution">
    <text evidence="2">The sequence shown here is derived from an EMBL/GenBank/DDBJ whole genome shotgun (WGS) entry which is preliminary data.</text>
</comment>
<proteinExistence type="predicted"/>
<dbReference type="EMBL" id="JAMTCK010000005">
    <property type="protein sequence ID" value="MCP2165801.1"/>
    <property type="molecule type" value="Genomic_DNA"/>
</dbReference>
<feature type="region of interest" description="Disordered" evidence="1">
    <location>
        <begin position="56"/>
        <end position="165"/>
    </location>
</feature>
<organism evidence="2 3">
    <name type="scientific">Goodfellowiella coeruleoviolacea</name>
    <dbReference type="NCBI Taxonomy" id="334858"/>
    <lineage>
        <taxon>Bacteria</taxon>
        <taxon>Bacillati</taxon>
        <taxon>Actinomycetota</taxon>
        <taxon>Actinomycetes</taxon>
        <taxon>Pseudonocardiales</taxon>
        <taxon>Pseudonocardiaceae</taxon>
        <taxon>Goodfellowiella</taxon>
    </lineage>
</organism>
<protein>
    <submittedName>
        <fullName evidence="2">Uncharacterized protein</fullName>
    </submittedName>
</protein>
<feature type="compositionally biased region" description="Pro residues" evidence="1">
    <location>
        <begin position="125"/>
        <end position="144"/>
    </location>
</feature>
<gene>
    <name evidence="2" type="ORF">LX83_002659</name>
</gene>
<sequence length="165" mass="18229">MMSVIQVDPRVQALFDQNLAQTRRRGEEITGNLRAEQQRIAAQLRENTEKFARQREEIKGQLAQLDQQKEQPKRASNPWAKPAQGDGNELSFATEDDDPGHAVPPPVSHQPQTGGWAAPQAAPQPGFPPQPAAAPPAPLPPRQAPPRRRPIEDDDEDMSGQSWLS</sequence>
<accession>A0AAE3KEY4</accession>
<dbReference type="AlphaFoldDB" id="A0AAE3KEY4"/>
<evidence type="ECO:0000313" key="3">
    <source>
        <dbReference type="Proteomes" id="UP001206128"/>
    </source>
</evidence>